<keyword evidence="5" id="KW-0456">Lyase</keyword>
<keyword evidence="6" id="KW-1185">Reference proteome</keyword>
<dbReference type="InterPro" id="IPR000335">
    <property type="entry name" value="Bleomycin-R"/>
</dbReference>
<dbReference type="SUPFAM" id="SSF54593">
    <property type="entry name" value="Glyoxalase/Bleomycin resistance protein/Dihydroxybiphenyl dioxygenase"/>
    <property type="match status" value="1"/>
</dbReference>
<proteinExistence type="inferred from homology"/>
<gene>
    <name evidence="5" type="ORF">EC844_10544</name>
</gene>
<evidence type="ECO:0000259" key="4">
    <source>
        <dbReference type="PROSITE" id="PS51819"/>
    </source>
</evidence>
<dbReference type="GO" id="GO:0016829">
    <property type="term" value="F:lyase activity"/>
    <property type="evidence" value="ECO:0007669"/>
    <property type="project" value="UniProtKB-KW"/>
</dbReference>
<dbReference type="CDD" id="cd08349">
    <property type="entry name" value="BLMA_like"/>
    <property type="match status" value="1"/>
</dbReference>
<comment type="similarity">
    <text evidence="1">Belongs to the bleomycin resistance protein family.</text>
</comment>
<evidence type="ECO:0000256" key="1">
    <source>
        <dbReference type="ARBA" id="ARBA00011051"/>
    </source>
</evidence>
<dbReference type="EMBL" id="SLVJ01000005">
    <property type="protein sequence ID" value="TCM68341.1"/>
    <property type="molecule type" value="Genomic_DNA"/>
</dbReference>
<dbReference type="Pfam" id="PF00903">
    <property type="entry name" value="Glyoxalase"/>
    <property type="match status" value="1"/>
</dbReference>
<dbReference type="GO" id="GO:0046677">
    <property type="term" value="P:response to antibiotic"/>
    <property type="evidence" value="ECO:0007669"/>
    <property type="project" value="UniProtKB-KW"/>
</dbReference>
<organism evidence="5 6">
    <name type="scientific">Acinetobacter calcoaceticus</name>
    <dbReference type="NCBI Taxonomy" id="471"/>
    <lineage>
        <taxon>Bacteria</taxon>
        <taxon>Pseudomonadati</taxon>
        <taxon>Pseudomonadota</taxon>
        <taxon>Gammaproteobacteria</taxon>
        <taxon>Moraxellales</taxon>
        <taxon>Moraxellaceae</taxon>
        <taxon>Acinetobacter</taxon>
        <taxon>Acinetobacter calcoaceticus/baumannii complex</taxon>
    </lineage>
</organism>
<evidence type="ECO:0000313" key="5">
    <source>
        <dbReference type="EMBL" id="TCM68341.1"/>
    </source>
</evidence>
<dbReference type="InterPro" id="IPR037523">
    <property type="entry name" value="VOC_core"/>
</dbReference>
<accession>A0A4R1XYR0</accession>
<reference evidence="5 6" key="1">
    <citation type="submission" date="2019-03" db="EMBL/GenBank/DDBJ databases">
        <title>Genomic analyses of the natural microbiome of Caenorhabditis elegans.</title>
        <authorList>
            <person name="Samuel B."/>
        </authorList>
    </citation>
    <scope>NUCLEOTIDE SEQUENCE [LARGE SCALE GENOMIC DNA]</scope>
    <source>
        <strain evidence="5 6">JUb89</strain>
    </source>
</reference>
<evidence type="ECO:0000313" key="6">
    <source>
        <dbReference type="Proteomes" id="UP000294963"/>
    </source>
</evidence>
<name>A0A4R1XYR0_ACICA</name>
<dbReference type="GO" id="GO:0051213">
    <property type="term" value="F:dioxygenase activity"/>
    <property type="evidence" value="ECO:0007669"/>
    <property type="project" value="UniProtKB-KW"/>
</dbReference>
<dbReference type="PROSITE" id="PS51819">
    <property type="entry name" value="VOC"/>
    <property type="match status" value="1"/>
</dbReference>
<dbReference type="OrthoDB" id="284897at2"/>
<dbReference type="AlphaFoldDB" id="A0A4R1XYR0"/>
<keyword evidence="5" id="KW-0560">Oxidoreductase</keyword>
<evidence type="ECO:0000256" key="3">
    <source>
        <dbReference type="ARBA" id="ARBA00023251"/>
    </source>
</evidence>
<comment type="caution">
    <text evidence="5">The sequence shown here is derived from an EMBL/GenBank/DDBJ whole genome shotgun (WGS) entry which is preliminary data.</text>
</comment>
<keyword evidence="3" id="KW-0046">Antibiotic resistance</keyword>
<dbReference type="Proteomes" id="UP000294963">
    <property type="component" value="Unassembled WGS sequence"/>
</dbReference>
<feature type="domain" description="VOC" evidence="4">
    <location>
        <begin position="2"/>
        <end position="131"/>
    </location>
</feature>
<dbReference type="InterPro" id="IPR004360">
    <property type="entry name" value="Glyas_Fos-R_dOase_dom"/>
</dbReference>
<protein>
    <recommendedName>
        <fullName evidence="2">Bleomycin resistance protein</fullName>
    </recommendedName>
</protein>
<dbReference type="Gene3D" id="3.10.180.10">
    <property type="entry name" value="2,3-Dihydroxybiphenyl 1,2-Dioxygenase, domain 1"/>
    <property type="match status" value="1"/>
</dbReference>
<evidence type="ECO:0000256" key="2">
    <source>
        <dbReference type="ARBA" id="ARBA00021572"/>
    </source>
</evidence>
<dbReference type="InterPro" id="IPR029068">
    <property type="entry name" value="Glyas_Bleomycin-R_OHBP_Dase"/>
</dbReference>
<sequence length="137" mass="16265">MIWNKLVPELIVTDIVQSQTFWIDLLGFEVKYQRIEQQFVYLECDGVQFMLEQLQQDQWITAELNSPLGRGINFQIEVDAIDPIVQRLEQAQWPLYEAVEERWYRADQVEHGQKQFLVQDPDGYLLRLVQVLGERPV</sequence>
<keyword evidence="5" id="KW-0223">Dioxygenase</keyword>